<evidence type="ECO:0000313" key="1">
    <source>
        <dbReference type="EMBL" id="MFC4958300.1"/>
    </source>
</evidence>
<accession>A0ABV9UMF2</accession>
<keyword evidence="2" id="KW-1185">Reference proteome</keyword>
<evidence type="ECO:0000313" key="2">
    <source>
        <dbReference type="Proteomes" id="UP001595834"/>
    </source>
</evidence>
<reference evidence="2" key="1">
    <citation type="journal article" date="2019" name="Int. J. Syst. Evol. Microbiol.">
        <title>The Global Catalogue of Microorganisms (GCM) 10K type strain sequencing project: providing services to taxonomists for standard genome sequencing and annotation.</title>
        <authorList>
            <consortium name="The Broad Institute Genomics Platform"/>
            <consortium name="The Broad Institute Genome Sequencing Center for Infectious Disease"/>
            <person name="Wu L."/>
            <person name="Ma J."/>
        </authorList>
    </citation>
    <scope>NUCLEOTIDE SEQUENCE [LARGE SCALE GENOMIC DNA]</scope>
    <source>
        <strain evidence="2">CCM 7224</strain>
    </source>
</reference>
<name>A0ABV9UMF2_9ACTN</name>
<sequence length="146" mass="16431">MTDIDIRAESRSPDSRRAGRLAALFVEFLSTSTAPEGLFTEDVFCDLSLPQWRIQTKGRDELVALRTTSHPCLGTVPRHRVDVTDSGLVIEFEERWQDGGESWYCRELLRADVRDGAMSEVSIYCTGDWSAAVQDSHAKEVTLLRP</sequence>
<proteinExistence type="predicted"/>
<dbReference type="EMBL" id="JBHSIZ010000018">
    <property type="protein sequence ID" value="MFC4958300.1"/>
    <property type="molecule type" value="Genomic_DNA"/>
</dbReference>
<comment type="caution">
    <text evidence="1">The sequence shown here is derived from an EMBL/GenBank/DDBJ whole genome shotgun (WGS) entry which is preliminary data.</text>
</comment>
<gene>
    <name evidence="1" type="ORF">ACFPFX_18615</name>
</gene>
<dbReference type="Proteomes" id="UP001595834">
    <property type="component" value="Unassembled WGS sequence"/>
</dbReference>
<dbReference type="RefSeq" id="WP_344371649.1">
    <property type="nucleotide sequence ID" value="NZ_BAAASQ010000004.1"/>
</dbReference>
<evidence type="ECO:0008006" key="3">
    <source>
        <dbReference type="Google" id="ProtNLM"/>
    </source>
</evidence>
<organism evidence="1 2">
    <name type="scientific">Streptomyces mauvecolor</name>
    <dbReference type="NCBI Taxonomy" id="58345"/>
    <lineage>
        <taxon>Bacteria</taxon>
        <taxon>Bacillati</taxon>
        <taxon>Actinomycetota</taxon>
        <taxon>Actinomycetes</taxon>
        <taxon>Kitasatosporales</taxon>
        <taxon>Streptomycetaceae</taxon>
        <taxon>Streptomyces</taxon>
    </lineage>
</organism>
<protein>
    <recommendedName>
        <fullName evidence="3">SnoaL-like domain-containing protein</fullName>
    </recommendedName>
</protein>